<reference evidence="2" key="1">
    <citation type="submission" date="2020-11" db="EMBL/GenBank/DDBJ databases">
        <authorList>
            <person name="Lee S.D."/>
        </authorList>
    </citation>
    <scope>NUCLEOTIDE SEQUENCE</scope>
    <source>
        <strain evidence="2">SAP-2</strain>
    </source>
</reference>
<proteinExistence type="predicted"/>
<comment type="caution">
    <text evidence="2">The sequence shown here is derived from an EMBL/GenBank/DDBJ whole genome shotgun (WGS) entry which is preliminary data.</text>
</comment>
<evidence type="ECO:0000313" key="2">
    <source>
        <dbReference type="EMBL" id="MBF6637167.1"/>
    </source>
</evidence>
<name>A0AA41BWM7_9GAMM</name>
<gene>
    <name evidence="2" type="ORF">ITX54_10935</name>
</gene>
<evidence type="ECO:0000313" key="3">
    <source>
        <dbReference type="Proteomes" id="UP000705283"/>
    </source>
</evidence>
<sequence>MKKMLLSLLVVGSMTNVVHAADMIGDYTAAGYTHCGGMKVLTSAIASDDTMVMQITDPKTNASQIYFGNRTADESDKVKYTLSSYNADTKTFTPDPSNTVIKFGINENSAGTKGAELYQLTMAGQVYTCSPYTVFDPLAKK</sequence>
<reference evidence="2" key="2">
    <citation type="submission" date="2022-09" db="EMBL/GenBank/DDBJ databases">
        <title>Rouxiella aceris sp. nov., isolated from tree sap and emended description of the genus Rhouxiella.</title>
        <authorList>
            <person name="Kim I.S."/>
        </authorList>
    </citation>
    <scope>NUCLEOTIDE SEQUENCE</scope>
    <source>
        <strain evidence="2">SAP-2</strain>
    </source>
</reference>
<dbReference type="EMBL" id="JADMKS010000004">
    <property type="protein sequence ID" value="MBF6637167.1"/>
    <property type="molecule type" value="Genomic_DNA"/>
</dbReference>
<accession>A0AA41BWM7</accession>
<evidence type="ECO:0000256" key="1">
    <source>
        <dbReference type="SAM" id="SignalP"/>
    </source>
</evidence>
<feature type="signal peptide" evidence="1">
    <location>
        <begin position="1"/>
        <end position="20"/>
    </location>
</feature>
<dbReference type="AlphaFoldDB" id="A0AA41BWM7"/>
<keyword evidence="1" id="KW-0732">Signal</keyword>
<protein>
    <submittedName>
        <fullName evidence="2">Uncharacterized protein</fullName>
    </submittedName>
</protein>
<feature type="chain" id="PRO_5041406577" evidence="1">
    <location>
        <begin position="21"/>
        <end position="141"/>
    </location>
</feature>
<dbReference type="Proteomes" id="UP000705283">
    <property type="component" value="Unassembled WGS sequence"/>
</dbReference>
<dbReference type="RefSeq" id="WP_194978004.1">
    <property type="nucleotide sequence ID" value="NZ_JADMKS010000004.1"/>
</dbReference>
<organism evidence="2 3">
    <name type="scientific">Rouxiella silvae</name>
    <dbReference type="NCBI Taxonomy" id="1646373"/>
    <lineage>
        <taxon>Bacteria</taxon>
        <taxon>Pseudomonadati</taxon>
        <taxon>Pseudomonadota</taxon>
        <taxon>Gammaproteobacteria</taxon>
        <taxon>Enterobacterales</taxon>
        <taxon>Yersiniaceae</taxon>
        <taxon>Rouxiella</taxon>
    </lineage>
</organism>